<evidence type="ECO:0000313" key="1">
    <source>
        <dbReference type="EMBL" id="EUA87942.1"/>
    </source>
</evidence>
<accession>A0ABN0QT49</accession>
<evidence type="ECO:0000313" key="2">
    <source>
        <dbReference type="Proteomes" id="UP000020681"/>
    </source>
</evidence>
<dbReference type="EMBL" id="JAOL01000151">
    <property type="protein sequence ID" value="EUA87942.1"/>
    <property type="molecule type" value="Genomic_DNA"/>
</dbReference>
<gene>
    <name evidence="1" type="ORF">I551_5566</name>
</gene>
<sequence>MHQAIELPQRSETAAKALVIDAASAMSALIAIASGAPA</sequence>
<name>A0ABN0QT49_MYCUL</name>
<protein>
    <submittedName>
        <fullName evidence="1">Uncharacterized protein</fullName>
    </submittedName>
</protein>
<reference evidence="1 2" key="1">
    <citation type="submission" date="2014-01" db="EMBL/GenBank/DDBJ databases">
        <authorList>
            <person name="Dobos K."/>
            <person name="Lenaerts A."/>
            <person name="Ordway D."/>
            <person name="DeGroote M.A."/>
            <person name="Parker T."/>
            <person name="Sizemore C."/>
            <person name="Tallon L.J."/>
            <person name="Sadzewicz L.K."/>
            <person name="Sengamalay N."/>
            <person name="Fraser C.M."/>
            <person name="Hine E."/>
            <person name="Shefchek K.A."/>
            <person name="Das S.P."/>
            <person name="Tettelin H."/>
        </authorList>
    </citation>
    <scope>NUCLEOTIDE SEQUENCE [LARGE SCALE GENOMIC DNA]</scope>
    <source>
        <strain evidence="1 2">Harvey</strain>
    </source>
</reference>
<proteinExistence type="predicted"/>
<organism evidence="1 2">
    <name type="scientific">Mycobacterium ulcerans str. Harvey</name>
    <dbReference type="NCBI Taxonomy" id="1299332"/>
    <lineage>
        <taxon>Bacteria</taxon>
        <taxon>Bacillati</taxon>
        <taxon>Actinomycetota</taxon>
        <taxon>Actinomycetes</taxon>
        <taxon>Mycobacteriales</taxon>
        <taxon>Mycobacteriaceae</taxon>
        <taxon>Mycobacterium</taxon>
        <taxon>Mycobacterium ulcerans group</taxon>
    </lineage>
</organism>
<comment type="caution">
    <text evidence="1">The sequence shown here is derived from an EMBL/GenBank/DDBJ whole genome shotgun (WGS) entry which is preliminary data.</text>
</comment>
<keyword evidence="2" id="KW-1185">Reference proteome</keyword>
<dbReference type="Proteomes" id="UP000020681">
    <property type="component" value="Unassembled WGS sequence"/>
</dbReference>